<organism evidence="1 2">
    <name type="scientific">Fodinibius sediminis</name>
    <dbReference type="NCBI Taxonomy" id="1214077"/>
    <lineage>
        <taxon>Bacteria</taxon>
        <taxon>Pseudomonadati</taxon>
        <taxon>Balneolota</taxon>
        <taxon>Balneolia</taxon>
        <taxon>Balneolales</taxon>
        <taxon>Balneolaceae</taxon>
        <taxon>Fodinibius</taxon>
    </lineage>
</organism>
<keyword evidence="2" id="KW-1185">Reference proteome</keyword>
<dbReference type="OrthoDB" id="1522887at2"/>
<dbReference type="RefSeq" id="WP_142713266.1">
    <property type="nucleotide sequence ID" value="NZ_FXTH01000003.1"/>
</dbReference>
<sequence>MVKRSYLYDFGISQDDPQTELRVLDLVPGDRLLCIASGGEVPLELLVNSPSSVTIDAVDIAEPQLFLSNLKLNAAIELDGHDAARFLGYLRADNSRREIWFEQIRKRLPDREVHFWEQHSAVFDRGPVHLGRFETYIARFAPLGRWLLGSRRDIRGLFETRTIEDQKEYFDRKFRVGLLKKLFRIMFSKRLYKSHGIAEQGLIHMDEQEQDISRIFYHRFRRFCTNTPVRENWLLQFVLFDRVLFEEALPSYLGEAGRKRLCLEKDRLRFSNKSYTDMISHHSSRTYNKFALSNVSDWLSTDAFSGLLRLIAEKTGAGARGLIRYIHSADTEDPRLQGRIKFDRVWGEELLCRDRFPFYNLIPFEVRGKNDE</sequence>
<dbReference type="GO" id="GO:0016740">
    <property type="term" value="F:transferase activity"/>
    <property type="evidence" value="ECO:0007669"/>
    <property type="project" value="UniProtKB-KW"/>
</dbReference>
<reference evidence="1 2" key="1">
    <citation type="submission" date="2017-05" db="EMBL/GenBank/DDBJ databases">
        <authorList>
            <person name="Varghese N."/>
            <person name="Submissions S."/>
        </authorList>
    </citation>
    <scope>NUCLEOTIDE SEQUENCE [LARGE SCALE GENOMIC DNA]</scope>
    <source>
        <strain evidence="1 2">DSM 21194</strain>
    </source>
</reference>
<gene>
    <name evidence="1" type="ORF">SAMN06265218_10330</name>
</gene>
<evidence type="ECO:0000313" key="2">
    <source>
        <dbReference type="Proteomes" id="UP000317593"/>
    </source>
</evidence>
<proteinExistence type="predicted"/>
<dbReference type="PANTHER" id="PTHR47473:SF1">
    <property type="entry name" value="METHYLTRANSFERASE DOMAIN-CONTAINING PROTEIN"/>
    <property type="match status" value="1"/>
</dbReference>
<protein>
    <submittedName>
        <fullName evidence="1">S-adenosylmethionine:diacylglycerol 3-amino-3-carboxypropyl transferase</fullName>
    </submittedName>
</protein>
<dbReference type="EMBL" id="FXTH01000003">
    <property type="protein sequence ID" value="SMO45328.1"/>
    <property type="molecule type" value="Genomic_DNA"/>
</dbReference>
<accession>A0A521BDY9</accession>
<name>A0A521BDY9_9BACT</name>
<dbReference type="PANTHER" id="PTHR47473">
    <property type="entry name" value="BTA1P"/>
    <property type="match status" value="1"/>
</dbReference>
<dbReference type="InterPro" id="IPR021829">
    <property type="entry name" value="DUF3419"/>
</dbReference>
<dbReference type="AlphaFoldDB" id="A0A521BDY9"/>
<evidence type="ECO:0000313" key="1">
    <source>
        <dbReference type="EMBL" id="SMO45328.1"/>
    </source>
</evidence>
<dbReference type="Pfam" id="PF11899">
    <property type="entry name" value="DUF3419"/>
    <property type="match status" value="1"/>
</dbReference>
<keyword evidence="1" id="KW-0808">Transferase</keyword>
<dbReference type="Proteomes" id="UP000317593">
    <property type="component" value="Unassembled WGS sequence"/>
</dbReference>